<dbReference type="SUPFAM" id="SSF82829">
    <property type="entry name" value="MesJ substrate recognition domain-like"/>
    <property type="match status" value="1"/>
</dbReference>
<comment type="catalytic activity">
    <reaction evidence="7 8">
        <text>cytidine(34) in tRNA(Ile2) + L-lysine + ATP = lysidine(34) in tRNA(Ile2) + AMP + diphosphate + H(+)</text>
        <dbReference type="Rhea" id="RHEA:43744"/>
        <dbReference type="Rhea" id="RHEA-COMP:10625"/>
        <dbReference type="Rhea" id="RHEA-COMP:10670"/>
        <dbReference type="ChEBI" id="CHEBI:15378"/>
        <dbReference type="ChEBI" id="CHEBI:30616"/>
        <dbReference type="ChEBI" id="CHEBI:32551"/>
        <dbReference type="ChEBI" id="CHEBI:33019"/>
        <dbReference type="ChEBI" id="CHEBI:82748"/>
        <dbReference type="ChEBI" id="CHEBI:83665"/>
        <dbReference type="ChEBI" id="CHEBI:456215"/>
        <dbReference type="EC" id="6.3.4.19"/>
    </reaction>
</comment>
<keyword evidence="11" id="KW-1185">Reference proteome</keyword>
<dbReference type="GO" id="GO:0032267">
    <property type="term" value="F:tRNA(Ile)-lysidine synthase activity"/>
    <property type="evidence" value="ECO:0007669"/>
    <property type="project" value="UniProtKB-EC"/>
</dbReference>
<keyword evidence="4 8" id="KW-0819">tRNA processing</keyword>
<dbReference type="SUPFAM" id="SSF56037">
    <property type="entry name" value="PheT/TilS domain"/>
    <property type="match status" value="1"/>
</dbReference>
<dbReference type="InterPro" id="IPR012094">
    <property type="entry name" value="tRNA_Ile_lys_synt"/>
</dbReference>
<evidence type="ECO:0000256" key="1">
    <source>
        <dbReference type="ARBA" id="ARBA00004496"/>
    </source>
</evidence>
<dbReference type="PANTHER" id="PTHR43033">
    <property type="entry name" value="TRNA(ILE)-LYSIDINE SYNTHASE-RELATED"/>
    <property type="match status" value="1"/>
</dbReference>
<evidence type="ECO:0000256" key="2">
    <source>
        <dbReference type="ARBA" id="ARBA00022490"/>
    </source>
</evidence>
<evidence type="ECO:0000313" key="10">
    <source>
        <dbReference type="EMBL" id="MFE8704050.1"/>
    </source>
</evidence>
<protein>
    <recommendedName>
        <fullName evidence="8">tRNA(Ile)-lysidine synthase</fullName>
        <ecNumber evidence="8">6.3.4.19</ecNumber>
    </recommendedName>
    <alternativeName>
        <fullName evidence="8">tRNA(Ile)-2-lysyl-cytidine synthase</fullName>
    </alternativeName>
    <alternativeName>
        <fullName evidence="8">tRNA(Ile)-lysidine synthetase</fullName>
    </alternativeName>
</protein>
<comment type="function">
    <text evidence="8">Ligates lysine onto the cytidine present at position 34 of the AUA codon-specific tRNA(Ile) that contains the anticodon CAU, in an ATP-dependent manner. Cytidine is converted to lysidine, thus changing the amino acid specificity of the tRNA from methionine to isoleucine.</text>
</comment>
<dbReference type="Gene3D" id="3.30.465.60">
    <property type="match status" value="1"/>
</dbReference>
<dbReference type="InterPro" id="IPR011063">
    <property type="entry name" value="TilS/TtcA_N"/>
</dbReference>
<dbReference type="InterPro" id="IPR012795">
    <property type="entry name" value="tRNA_Ile_lys_synt_N"/>
</dbReference>
<feature type="domain" description="Lysidine-tRNA(Ile) synthetase C-terminal" evidence="9">
    <location>
        <begin position="384"/>
        <end position="458"/>
    </location>
</feature>
<dbReference type="InterPro" id="IPR015262">
    <property type="entry name" value="tRNA_Ile_lys_synt_subst-bd"/>
</dbReference>
<dbReference type="EMBL" id="JBIACK010000023">
    <property type="protein sequence ID" value="MFE8704050.1"/>
    <property type="molecule type" value="Genomic_DNA"/>
</dbReference>
<evidence type="ECO:0000256" key="5">
    <source>
        <dbReference type="ARBA" id="ARBA00022741"/>
    </source>
</evidence>
<evidence type="ECO:0000256" key="7">
    <source>
        <dbReference type="ARBA" id="ARBA00048539"/>
    </source>
</evidence>
<evidence type="ECO:0000256" key="3">
    <source>
        <dbReference type="ARBA" id="ARBA00022598"/>
    </source>
</evidence>
<keyword evidence="6 8" id="KW-0067">ATP-binding</keyword>
<dbReference type="HAMAP" id="MF_01161">
    <property type="entry name" value="tRNA_Ile_lys_synt"/>
    <property type="match status" value="1"/>
</dbReference>
<evidence type="ECO:0000256" key="6">
    <source>
        <dbReference type="ARBA" id="ARBA00022840"/>
    </source>
</evidence>
<dbReference type="Pfam" id="PF09179">
    <property type="entry name" value="TilS"/>
    <property type="match status" value="1"/>
</dbReference>
<dbReference type="Gene3D" id="3.40.50.620">
    <property type="entry name" value="HUPs"/>
    <property type="match status" value="1"/>
</dbReference>
<comment type="caution">
    <text evidence="10">The sequence shown here is derived from an EMBL/GenBank/DDBJ whole genome shotgun (WGS) entry which is preliminary data.</text>
</comment>
<dbReference type="SMART" id="SM00977">
    <property type="entry name" value="TilS_C"/>
    <property type="match status" value="1"/>
</dbReference>
<dbReference type="EC" id="6.3.4.19" evidence="8"/>
<dbReference type="NCBIfam" id="TIGR02433">
    <property type="entry name" value="lysidine_TilS_C"/>
    <property type="match status" value="1"/>
</dbReference>
<dbReference type="InterPro" id="IPR014729">
    <property type="entry name" value="Rossmann-like_a/b/a_fold"/>
</dbReference>
<proteinExistence type="inferred from homology"/>
<organism evidence="10 11">
    <name type="scientific">Cytobacillus spartinae</name>
    <dbReference type="NCBI Taxonomy" id="3299023"/>
    <lineage>
        <taxon>Bacteria</taxon>
        <taxon>Bacillati</taxon>
        <taxon>Bacillota</taxon>
        <taxon>Bacilli</taxon>
        <taxon>Bacillales</taxon>
        <taxon>Bacillaceae</taxon>
        <taxon>Cytobacillus</taxon>
    </lineage>
</organism>
<dbReference type="RefSeq" id="WP_389365088.1">
    <property type="nucleotide sequence ID" value="NZ_JBIACK010000023.1"/>
</dbReference>
<dbReference type="SUPFAM" id="SSF52402">
    <property type="entry name" value="Adenine nucleotide alpha hydrolases-like"/>
    <property type="match status" value="1"/>
</dbReference>
<keyword evidence="3 8" id="KW-0436">Ligase</keyword>
<evidence type="ECO:0000313" key="11">
    <source>
        <dbReference type="Proteomes" id="UP001601059"/>
    </source>
</evidence>
<name>A0ABW6KIH6_9BACI</name>
<comment type="subcellular location">
    <subcellularLocation>
        <location evidence="1 8">Cytoplasm</location>
    </subcellularLocation>
</comment>
<evidence type="ECO:0000256" key="8">
    <source>
        <dbReference type="HAMAP-Rule" id="MF_01161"/>
    </source>
</evidence>
<feature type="binding site" evidence="8">
    <location>
        <begin position="27"/>
        <end position="32"/>
    </location>
    <ligand>
        <name>ATP</name>
        <dbReference type="ChEBI" id="CHEBI:30616"/>
    </ligand>
</feature>
<comment type="domain">
    <text evidence="8">The N-terminal region contains the highly conserved SGGXDS motif, predicted to be a P-loop motif involved in ATP binding.</text>
</comment>
<dbReference type="CDD" id="cd01992">
    <property type="entry name" value="TilS_N"/>
    <property type="match status" value="1"/>
</dbReference>
<comment type="similarity">
    <text evidence="8">Belongs to the tRNA(Ile)-lysidine synthase family.</text>
</comment>
<dbReference type="InterPro" id="IPR012796">
    <property type="entry name" value="Lysidine-tRNA-synth_C"/>
</dbReference>
<evidence type="ECO:0000256" key="4">
    <source>
        <dbReference type="ARBA" id="ARBA00022694"/>
    </source>
</evidence>
<sequence length="463" mass="54231">MLDRKVEAFLRRKQFEIENSSFLVGVSGGPDSLALVHFLWSRREKWNIKVVVAHLDHMFRGNESFQEAEFVKEFCQNRNIPVEVEQVNVPEYIEMTGLSSQVAARDCRYRFFSKVLNKYQLNYLALGHHGDDQIETVLMRLTRGSTGKARAGIPFSRPFESGEIVRPFLCVSKREIEDYCGQHQLEPRYDPSNEKDVYSRNRFRHLVLPFLSKENPQVHEHFQRFSEDIDSDESYLQELTVEKMNRVMKRKKDGSITIDIEGFRGMPMPLQRRGIQLILKYLYQENPTSLSAIHIDQLFSLMNNPQPSGTLDFPNGLKVVRSYTECHFQFSIKEAETYYYEINQPEVIILPSGDIITFEYGKERNEFSQKDTLLLPSDNVHLPIKIRTRKNGDRMTIKGMNGTKKIKDIFIDAKIPKYERDSWPIITDSFDNIIWVPGIKKSNLYPTEENDDRRYICISYKKH</sequence>
<reference evidence="10 11" key="1">
    <citation type="submission" date="2024-08" db="EMBL/GenBank/DDBJ databases">
        <title>Two novel Cytobacillus novel species.</title>
        <authorList>
            <person name="Liu G."/>
        </authorList>
    </citation>
    <scope>NUCLEOTIDE SEQUENCE [LARGE SCALE GENOMIC DNA]</scope>
    <source>
        <strain evidence="10 11">FJAT-54145</strain>
    </source>
</reference>
<dbReference type="Pfam" id="PF11734">
    <property type="entry name" value="TilS_C"/>
    <property type="match status" value="1"/>
</dbReference>
<dbReference type="Pfam" id="PF01171">
    <property type="entry name" value="ATP_bind_3"/>
    <property type="match status" value="1"/>
</dbReference>
<dbReference type="Proteomes" id="UP001601059">
    <property type="component" value="Unassembled WGS sequence"/>
</dbReference>
<dbReference type="NCBIfam" id="TIGR02432">
    <property type="entry name" value="lysidine_TilS_N"/>
    <property type="match status" value="1"/>
</dbReference>
<gene>
    <name evidence="8 10" type="primary">tilS</name>
    <name evidence="10" type="ORF">ACFYKX_26125</name>
</gene>
<keyword evidence="2 8" id="KW-0963">Cytoplasm</keyword>
<dbReference type="PANTHER" id="PTHR43033:SF1">
    <property type="entry name" value="TRNA(ILE)-LYSIDINE SYNTHASE-RELATED"/>
    <property type="match status" value="1"/>
</dbReference>
<keyword evidence="5 8" id="KW-0547">Nucleotide-binding</keyword>
<accession>A0ABW6KIH6</accession>
<evidence type="ECO:0000259" key="9">
    <source>
        <dbReference type="SMART" id="SM00977"/>
    </source>
</evidence>